<dbReference type="PROSITE" id="PS50928">
    <property type="entry name" value="ABC_TM1"/>
    <property type="match status" value="1"/>
</dbReference>
<feature type="domain" description="ABC transmembrane type-1" evidence="9">
    <location>
        <begin position="78"/>
        <end position="286"/>
    </location>
</feature>
<keyword evidence="11" id="KW-1185">Reference proteome</keyword>
<feature type="transmembrane region" description="Helical" evidence="7">
    <location>
        <begin position="82"/>
        <end position="106"/>
    </location>
</feature>
<gene>
    <name evidence="10" type="primary">pstC</name>
    <name evidence="10" type="ORF">KQI82_13440</name>
</gene>
<dbReference type="InterPro" id="IPR000515">
    <property type="entry name" value="MetI-like"/>
</dbReference>
<evidence type="ECO:0000256" key="2">
    <source>
        <dbReference type="ARBA" id="ARBA00022448"/>
    </source>
</evidence>
<evidence type="ECO:0000256" key="6">
    <source>
        <dbReference type="ARBA" id="ARBA00023136"/>
    </source>
</evidence>
<feature type="transmembrane region" description="Helical" evidence="7">
    <location>
        <begin position="118"/>
        <end position="142"/>
    </location>
</feature>
<evidence type="ECO:0000256" key="7">
    <source>
        <dbReference type="RuleBase" id="RU363032"/>
    </source>
</evidence>
<feature type="transmembrane region" description="Helical" evidence="7">
    <location>
        <begin position="154"/>
        <end position="176"/>
    </location>
</feature>
<keyword evidence="3 8" id="KW-1003">Cell membrane</keyword>
<comment type="subcellular location">
    <subcellularLocation>
        <location evidence="1 7">Cell membrane</location>
        <topology evidence="1 7">Multi-pass membrane protein</topology>
    </subcellularLocation>
</comment>
<feature type="transmembrane region" description="Helical" evidence="7">
    <location>
        <begin position="197"/>
        <end position="218"/>
    </location>
</feature>
<sequence>MNHRKRGNHPLKHTAIRETVMRFVFLLTACVSILAVALICIFLFQSGFPAIREIGLVQFLFGTTWKPGNGLYGIAPMILGSVYVTAGAILVGVPLGLLTAVFMARFCPPRLHRIIKPAVDLLAGIPSIVYGFFGLMALVPLMKTIFGGGGKSMLTASVLLGIMILPTVIGVSEAALRAVPENYYEGALALGATHERAVFATVLPAAKSGVLAAVVLGVGRAIGETMAVIMVAGNQTAMPSGLLKGVRTMTANIVIEMGYAQDLHRQALFATGVVLFIFIMLINLCFSCLKRKGEAQ</sequence>
<dbReference type="PANTHER" id="PTHR30425">
    <property type="entry name" value="PHOSPHATE TRANSPORT SYSTEM PERMEASE PROTEIN PST"/>
    <property type="match status" value="1"/>
</dbReference>
<evidence type="ECO:0000256" key="4">
    <source>
        <dbReference type="ARBA" id="ARBA00022692"/>
    </source>
</evidence>
<evidence type="ECO:0000313" key="11">
    <source>
        <dbReference type="Proteomes" id="UP000787672"/>
    </source>
</evidence>
<dbReference type="InterPro" id="IPR011864">
    <property type="entry name" value="Phosphate_PstC"/>
</dbReference>
<dbReference type="InterPro" id="IPR051124">
    <property type="entry name" value="Phosphate_Transport_Permease"/>
</dbReference>
<evidence type="ECO:0000256" key="3">
    <source>
        <dbReference type="ARBA" id="ARBA00022475"/>
    </source>
</evidence>
<evidence type="ECO:0000256" key="5">
    <source>
        <dbReference type="ARBA" id="ARBA00022989"/>
    </source>
</evidence>
<comment type="caution">
    <text evidence="10">The sequence shown here is derived from an EMBL/GenBank/DDBJ whole genome shotgun (WGS) entry which is preliminary data.</text>
</comment>
<keyword evidence="6 7" id="KW-0472">Membrane</keyword>
<evidence type="ECO:0000256" key="1">
    <source>
        <dbReference type="ARBA" id="ARBA00004651"/>
    </source>
</evidence>
<name>A0ABS6FF17_9FIRM</name>
<proteinExistence type="inferred from homology"/>
<evidence type="ECO:0000256" key="8">
    <source>
        <dbReference type="RuleBase" id="RU363054"/>
    </source>
</evidence>
<feature type="transmembrane region" description="Helical" evidence="7">
    <location>
        <begin position="267"/>
        <end position="289"/>
    </location>
</feature>
<accession>A0ABS6FF17</accession>
<dbReference type="CDD" id="cd06261">
    <property type="entry name" value="TM_PBP2"/>
    <property type="match status" value="1"/>
</dbReference>
<feature type="transmembrane region" description="Helical" evidence="7">
    <location>
        <begin position="20"/>
        <end position="44"/>
    </location>
</feature>
<dbReference type="EMBL" id="JAHLQN010000001">
    <property type="protein sequence ID" value="MBU5627909.1"/>
    <property type="molecule type" value="Genomic_DNA"/>
</dbReference>
<evidence type="ECO:0000259" key="9">
    <source>
        <dbReference type="PROSITE" id="PS50928"/>
    </source>
</evidence>
<keyword evidence="4 7" id="KW-0812">Transmembrane</keyword>
<reference evidence="10 11" key="1">
    <citation type="submission" date="2021-06" db="EMBL/GenBank/DDBJ databases">
        <authorList>
            <person name="Sun Q."/>
            <person name="Li D."/>
        </authorList>
    </citation>
    <scope>NUCLEOTIDE SEQUENCE [LARGE SCALE GENOMIC DNA]</scope>
    <source>
        <strain evidence="10 11">MSJ-2</strain>
    </source>
</reference>
<dbReference type="NCBIfam" id="TIGR02138">
    <property type="entry name" value="phosphate_pstC"/>
    <property type="match status" value="1"/>
</dbReference>
<protein>
    <recommendedName>
        <fullName evidence="8">Phosphate transport system permease protein</fullName>
    </recommendedName>
</protein>
<keyword evidence="8" id="KW-0592">Phosphate transport</keyword>
<keyword evidence="2 7" id="KW-0813">Transport</keyword>
<evidence type="ECO:0000313" key="10">
    <source>
        <dbReference type="EMBL" id="MBU5627909.1"/>
    </source>
</evidence>
<keyword evidence="5 7" id="KW-1133">Transmembrane helix</keyword>
<dbReference type="Proteomes" id="UP000787672">
    <property type="component" value="Unassembled WGS sequence"/>
</dbReference>
<comment type="function">
    <text evidence="8">Part of the binding-protein-dependent transport system for phosphate; probably responsible for the translocation of the substrate across the membrane.</text>
</comment>
<dbReference type="PANTHER" id="PTHR30425:SF1">
    <property type="entry name" value="PHOSPHATE TRANSPORT SYSTEM PERMEASE PROTEIN PSTC"/>
    <property type="match status" value="1"/>
</dbReference>
<comment type="similarity">
    <text evidence="8">Belongs to the binding-protein-dependent transport system permease family. CysTW subfamily.</text>
</comment>
<dbReference type="Pfam" id="PF00528">
    <property type="entry name" value="BPD_transp_1"/>
    <property type="match status" value="1"/>
</dbReference>
<organism evidence="10 11">
    <name type="scientific">Dysosmobacter acutus</name>
    <dbReference type="NCBI Taxonomy" id="2841504"/>
    <lineage>
        <taxon>Bacteria</taxon>
        <taxon>Bacillati</taxon>
        <taxon>Bacillota</taxon>
        <taxon>Clostridia</taxon>
        <taxon>Eubacteriales</taxon>
        <taxon>Oscillospiraceae</taxon>
        <taxon>Dysosmobacter</taxon>
    </lineage>
</organism>